<dbReference type="SUPFAM" id="SSF54534">
    <property type="entry name" value="FKBP-like"/>
    <property type="match status" value="2"/>
</dbReference>
<keyword evidence="3" id="KW-0997">Cell inner membrane</keyword>
<feature type="coiled-coil region" evidence="12">
    <location>
        <begin position="265"/>
        <end position="292"/>
    </location>
</feature>
<evidence type="ECO:0000256" key="8">
    <source>
        <dbReference type="ARBA" id="ARBA00038408"/>
    </source>
</evidence>
<keyword evidence="7" id="KW-0143">Chaperone</keyword>
<keyword evidence="11" id="KW-0697">Rotamase</keyword>
<dbReference type="EMBL" id="JAEQBW010000004">
    <property type="protein sequence ID" value="MBK6265547.1"/>
    <property type="molecule type" value="Genomic_DNA"/>
</dbReference>
<evidence type="ECO:0000256" key="2">
    <source>
        <dbReference type="ARBA" id="ARBA00022475"/>
    </source>
</evidence>
<reference evidence="15" key="1">
    <citation type="submission" date="2021-01" db="EMBL/GenBank/DDBJ databases">
        <title>Marivirga aurantiaca sp. nov., isolated from intertidal surface sediments.</title>
        <authorList>
            <person name="Zhang M."/>
        </authorList>
    </citation>
    <scope>NUCLEOTIDE SEQUENCE</scope>
    <source>
        <strain evidence="15">S37H4</strain>
    </source>
</reference>
<evidence type="ECO:0000259" key="14">
    <source>
        <dbReference type="PROSITE" id="PS50198"/>
    </source>
</evidence>
<evidence type="ECO:0000256" key="6">
    <source>
        <dbReference type="ARBA" id="ARBA00023136"/>
    </source>
</evidence>
<dbReference type="PANTHER" id="PTHR47529:SF1">
    <property type="entry name" value="PERIPLASMIC CHAPERONE PPID"/>
    <property type="match status" value="1"/>
</dbReference>
<name>A0A934WZ41_9BACT</name>
<feature type="domain" description="PpiC" evidence="14">
    <location>
        <begin position="563"/>
        <end position="655"/>
    </location>
</feature>
<dbReference type="Pfam" id="PF13145">
    <property type="entry name" value="Rotamase_2"/>
    <property type="match status" value="1"/>
</dbReference>
<dbReference type="GO" id="GO:0005886">
    <property type="term" value="C:plasma membrane"/>
    <property type="evidence" value="ECO:0007669"/>
    <property type="project" value="UniProtKB-SubCell"/>
</dbReference>
<evidence type="ECO:0000256" key="7">
    <source>
        <dbReference type="ARBA" id="ARBA00023186"/>
    </source>
</evidence>
<comment type="subcellular location">
    <subcellularLocation>
        <location evidence="1">Cell inner membrane</location>
        <topology evidence="1">Single-pass type II membrane protein</topology>
        <orientation evidence="1">Periplasmic side</orientation>
    </subcellularLocation>
</comment>
<organism evidence="15 16">
    <name type="scientific">Marivirga aurantiaca</name>
    <dbReference type="NCBI Taxonomy" id="2802615"/>
    <lineage>
        <taxon>Bacteria</taxon>
        <taxon>Pseudomonadati</taxon>
        <taxon>Bacteroidota</taxon>
        <taxon>Cytophagia</taxon>
        <taxon>Cytophagales</taxon>
        <taxon>Marivirgaceae</taxon>
        <taxon>Marivirga</taxon>
    </lineage>
</organism>
<dbReference type="RefSeq" id="WP_201431227.1">
    <property type="nucleotide sequence ID" value="NZ_JAEQBW010000004.1"/>
</dbReference>
<dbReference type="Gene3D" id="3.10.50.40">
    <property type="match status" value="2"/>
</dbReference>
<dbReference type="InterPro" id="IPR052029">
    <property type="entry name" value="PpiD_chaperone"/>
</dbReference>
<dbReference type="PROSITE" id="PS50198">
    <property type="entry name" value="PPIC_PPIASE_2"/>
    <property type="match status" value="2"/>
</dbReference>
<evidence type="ECO:0000313" key="16">
    <source>
        <dbReference type="Proteomes" id="UP000611723"/>
    </source>
</evidence>
<evidence type="ECO:0000256" key="10">
    <source>
        <dbReference type="ARBA" id="ARBA00042775"/>
    </source>
</evidence>
<dbReference type="Pfam" id="PF13616">
    <property type="entry name" value="Rotamase_3"/>
    <property type="match status" value="1"/>
</dbReference>
<dbReference type="InterPro" id="IPR023058">
    <property type="entry name" value="PPIase_PpiC_CS"/>
</dbReference>
<dbReference type="GO" id="GO:0003755">
    <property type="term" value="F:peptidyl-prolyl cis-trans isomerase activity"/>
    <property type="evidence" value="ECO:0007669"/>
    <property type="project" value="UniProtKB-KW"/>
</dbReference>
<comment type="similarity">
    <text evidence="8">Belongs to the PpiD chaperone family.</text>
</comment>
<gene>
    <name evidence="15" type="ORF">JKA74_10905</name>
</gene>
<dbReference type="InterPro" id="IPR027304">
    <property type="entry name" value="Trigger_fact/SurA_dom_sf"/>
</dbReference>
<evidence type="ECO:0000256" key="4">
    <source>
        <dbReference type="ARBA" id="ARBA00022692"/>
    </source>
</evidence>
<evidence type="ECO:0000256" key="3">
    <source>
        <dbReference type="ARBA" id="ARBA00022519"/>
    </source>
</evidence>
<keyword evidence="12" id="KW-0175">Coiled coil</keyword>
<keyword evidence="5 13" id="KW-1133">Transmembrane helix</keyword>
<evidence type="ECO:0000256" key="9">
    <source>
        <dbReference type="ARBA" id="ARBA00040743"/>
    </source>
</evidence>
<dbReference type="InterPro" id="IPR000297">
    <property type="entry name" value="PPIase_PpiC"/>
</dbReference>
<keyword evidence="2" id="KW-1003">Cell membrane</keyword>
<dbReference type="Proteomes" id="UP000611723">
    <property type="component" value="Unassembled WGS sequence"/>
</dbReference>
<dbReference type="AlphaFoldDB" id="A0A934WZ41"/>
<keyword evidence="16" id="KW-1185">Reference proteome</keyword>
<comment type="caution">
    <text evidence="15">The sequence shown here is derived from an EMBL/GenBank/DDBJ whole genome shotgun (WGS) entry which is preliminary data.</text>
</comment>
<evidence type="ECO:0000256" key="5">
    <source>
        <dbReference type="ARBA" id="ARBA00022989"/>
    </source>
</evidence>
<dbReference type="PROSITE" id="PS01096">
    <property type="entry name" value="PPIC_PPIASE_1"/>
    <property type="match status" value="1"/>
</dbReference>
<proteinExistence type="inferred from homology"/>
<dbReference type="SUPFAM" id="SSF109998">
    <property type="entry name" value="Triger factor/SurA peptide-binding domain-like"/>
    <property type="match status" value="1"/>
</dbReference>
<evidence type="ECO:0000256" key="13">
    <source>
        <dbReference type="SAM" id="Phobius"/>
    </source>
</evidence>
<dbReference type="PANTHER" id="PTHR47529">
    <property type="entry name" value="PEPTIDYL-PROLYL CIS-TRANS ISOMERASE D"/>
    <property type="match status" value="1"/>
</dbReference>
<evidence type="ECO:0000256" key="12">
    <source>
        <dbReference type="SAM" id="Coils"/>
    </source>
</evidence>
<evidence type="ECO:0000256" key="1">
    <source>
        <dbReference type="ARBA" id="ARBA00004382"/>
    </source>
</evidence>
<sequence length="702" mass="78900">MGVFNTLRVKMGSVLIILIGFSILAFLMTDLLGPDSRLLGGGGGSNNVGEIAGENISMEQYQQQVEEFKYNFQANNGRTPSDSEMNSLRQQAWDYLIIKIAFQEQYDELGLQVTNEELVDMVQGDNISPIVRQNFTDPQTGEFNKEQVVNIIRNIAQAPAEQQSQWYSFEASLLPARKRTKYDELLISSTYVTSVEAERAYRKENATVELDYLYIPYTSISDSLVTPTEDRLKSYYNEHKEDYETEATRSIKYVAFELLPSAEDSLFIRKEMESMKEEFKEVEQDSSFARANTDRRNAFRAYPIAELPKILASNTNILKEGDVMGPYIENNAYTLYKVSEIYDDSLYSARASHILIKAEGEESDEDAKARANDVLQKALAGQDFGELAKEYSKDPSATKGGDLGWFKEGRMVEEFDKAVFEKSGTGVINKVVKTNFGYHIIKVTEEKTAKTYKIATIEREILPSESTRDQVFRKADFFAGSNENYKEFQAAAEVEGYNIRESGKMTTDQRSIGNLGNAREIVRWAFTDAKLNKVSSVFEVSDYYVVAVLTNKSDEGVASFEEVKPQITREVKKELQAEKVKERLASLSGSLDEIAEAYGNEARVNSTADLKLADNSLQSVGQAPEIIGRAFGMEEGQVSEPLEAKNGIVILKVLSKTPAGEIADYAAYKEQIAQRRKNSASFKIKAAIEANADIVDERYKFY</sequence>
<protein>
    <recommendedName>
        <fullName evidence="9">Periplasmic chaperone PpiD</fullName>
    </recommendedName>
    <alternativeName>
        <fullName evidence="10">Periplasmic folding chaperone</fullName>
    </alternativeName>
</protein>
<keyword evidence="11" id="KW-0413">Isomerase</keyword>
<evidence type="ECO:0000313" key="15">
    <source>
        <dbReference type="EMBL" id="MBK6265547.1"/>
    </source>
</evidence>
<dbReference type="Pfam" id="PF13623">
    <property type="entry name" value="SurA_N_2"/>
    <property type="match status" value="1"/>
</dbReference>
<keyword evidence="4 13" id="KW-0812">Transmembrane</keyword>
<accession>A0A934WZ41</accession>
<keyword evidence="6 13" id="KW-0472">Membrane</keyword>
<feature type="domain" description="PpiC" evidence="14">
    <location>
        <begin position="346"/>
        <end position="445"/>
    </location>
</feature>
<feature type="transmembrane region" description="Helical" evidence="13">
    <location>
        <begin position="12"/>
        <end position="29"/>
    </location>
</feature>
<evidence type="ECO:0000256" key="11">
    <source>
        <dbReference type="PROSITE-ProRule" id="PRU00278"/>
    </source>
</evidence>
<dbReference type="InterPro" id="IPR046357">
    <property type="entry name" value="PPIase_dom_sf"/>
</dbReference>